<feature type="compositionally biased region" description="Polar residues" evidence="1">
    <location>
        <begin position="42"/>
        <end position="52"/>
    </location>
</feature>
<organism evidence="2 3">
    <name type="scientific">Knipowitschia caucasica</name>
    <name type="common">Caucasian dwarf goby</name>
    <name type="synonym">Pomatoschistus caucasicus</name>
    <dbReference type="NCBI Taxonomy" id="637954"/>
    <lineage>
        <taxon>Eukaryota</taxon>
        <taxon>Metazoa</taxon>
        <taxon>Chordata</taxon>
        <taxon>Craniata</taxon>
        <taxon>Vertebrata</taxon>
        <taxon>Euteleostomi</taxon>
        <taxon>Actinopterygii</taxon>
        <taxon>Neopterygii</taxon>
        <taxon>Teleostei</taxon>
        <taxon>Neoteleostei</taxon>
        <taxon>Acanthomorphata</taxon>
        <taxon>Gobiaria</taxon>
        <taxon>Gobiiformes</taxon>
        <taxon>Gobioidei</taxon>
        <taxon>Gobiidae</taxon>
        <taxon>Gobiinae</taxon>
        <taxon>Knipowitschia</taxon>
    </lineage>
</organism>
<gene>
    <name evidence="2" type="ORF">KC01_LOCUS13</name>
</gene>
<evidence type="ECO:0000313" key="2">
    <source>
        <dbReference type="EMBL" id="CAL1567180.1"/>
    </source>
</evidence>
<sequence>MSSEKNPEVVGCDASIMKDVWEIRERDLLQKQQQETERLSKSALSSINQDWTNRVAARQGGYKRAERKAKVSEAPGDDSSKTKRFSVRVSAPAPSRPGPQRPAPGKGQKGQDSGVGKAHRLKSLTTSQPSPMVWGKSWKFSKELPQSEESITPSNWGECWKFATRQPFTEAGKPWPNGPCQINHAALQLWEKPVLRVPEEEPSSTLCSHEWSESWRNANKGNKDNSSETGTPKYGLFTSLVESHRHNSDLYCSEWSNGWKSTKPSDNEDIAGSVAKAAPENRDNGQSSEWAGAWRLSNHHGITKTPEVRQVHSPEWFKSWSVAFPVQNSSEGSAIEGKADQHTSKEIVFADKRKSHRSFSDLEEEFKAFSEWAKSWQVIKNDNKPSPEIEKTLKTQPPKMEQAVRVQERPELCSSDAASKFSQLRQSVLFPARREVTHSVMLRLKDLEKASACPEWKDSWKMLKHQLRTTQRQRRVQPKPFDDQRAGEWKDSWKYTAPSLGNQTPEMWQKGWSATPQMRVNRAYNHFAPVELPKNGPAGERTWNESWRMSRRPLDANQRGSNTNPVSPPVWLPQRQRSPGDWQEAWRVSETQHRHDKPSYAQWVEAWKCSLFQSGNYQCNRRLMGTQWVSLALEIAAKRDVVSLQRAEKNVAQERCVDNVWAGSWKVGSMLKKGSADGKSNVQGGSSEYGSKWGMSFRMANPMPKTEEPWMKSSPNPCFYQVLWPNQRLSRGHDIKADFTNNIRVTKLWCGSQQFLQSFSPELCGQKAPGRATDPREILSKKTSFKKQMYVSLDRREKQQDQKWAGCHLLGKTQPKPKRGGAVKKVKVQEDSNEAQFEEAWGESWRVLLRPEALKNRPRSLRGWDEAWKMFLPPYQMLGGAKTRKV</sequence>
<proteinExistence type="predicted"/>
<reference evidence="2 3" key="1">
    <citation type="submission" date="2024-04" db="EMBL/GenBank/DDBJ databases">
        <authorList>
            <person name="Waldvogel A.-M."/>
            <person name="Schoenle A."/>
        </authorList>
    </citation>
    <scope>NUCLEOTIDE SEQUENCE [LARGE SCALE GENOMIC DNA]</scope>
</reference>
<dbReference type="AlphaFoldDB" id="A0AAV2IU22"/>
<protein>
    <submittedName>
        <fullName evidence="2">Uncharacterized protein</fullName>
    </submittedName>
</protein>
<dbReference type="EMBL" id="OZ035823">
    <property type="protein sequence ID" value="CAL1567180.1"/>
    <property type="molecule type" value="Genomic_DNA"/>
</dbReference>
<evidence type="ECO:0000313" key="3">
    <source>
        <dbReference type="Proteomes" id="UP001497482"/>
    </source>
</evidence>
<feature type="region of interest" description="Disordered" evidence="1">
    <location>
        <begin position="33"/>
        <end position="134"/>
    </location>
</feature>
<name>A0AAV2IU22_KNICA</name>
<feature type="region of interest" description="Disordered" evidence="1">
    <location>
        <begin position="554"/>
        <end position="577"/>
    </location>
</feature>
<evidence type="ECO:0000256" key="1">
    <source>
        <dbReference type="SAM" id="MobiDB-lite"/>
    </source>
</evidence>
<dbReference type="Proteomes" id="UP001497482">
    <property type="component" value="Chromosome 1"/>
</dbReference>
<keyword evidence="3" id="KW-1185">Reference proteome</keyword>
<accession>A0AAV2IU22</accession>